<evidence type="ECO:0000313" key="2">
    <source>
        <dbReference type="Proteomes" id="UP000232323"/>
    </source>
</evidence>
<gene>
    <name evidence="1" type="ORF">CEUSTIGMA_g8519.t1</name>
</gene>
<proteinExistence type="predicted"/>
<dbReference type="AlphaFoldDB" id="A0A250XDD4"/>
<dbReference type="EMBL" id="BEGY01000060">
    <property type="protein sequence ID" value="GAX81085.1"/>
    <property type="molecule type" value="Genomic_DNA"/>
</dbReference>
<sequence>MKLVVRLKWVIGSVLAGIVLRLLLGDNARAEVEKKNKRHETQIRDSSNPKLHNINRELAGTWVKDVGRSSSLDEACKVMQLNGVVRLAVRLVKGLEIKVTDPKPQNKESASLPTARSNIPATSVTKAVNAVEAQPTFEMAVFSAIPWFKVRERYQLYGTPSTCRRRDLRRGGHVGSATVTPDGGVRLQLEWGAPLGGRGVDDISLMSDNTNELLVKSELKLDNGQVGRFHAVYTRRRGTGAAME</sequence>
<accession>A0A250XDD4</accession>
<name>A0A250XDD4_9CHLO</name>
<keyword evidence="2" id="KW-1185">Reference proteome</keyword>
<protein>
    <submittedName>
        <fullName evidence="1">Uncharacterized protein</fullName>
    </submittedName>
</protein>
<evidence type="ECO:0000313" key="1">
    <source>
        <dbReference type="EMBL" id="GAX81085.1"/>
    </source>
</evidence>
<organism evidence="1 2">
    <name type="scientific">Chlamydomonas eustigma</name>
    <dbReference type="NCBI Taxonomy" id="1157962"/>
    <lineage>
        <taxon>Eukaryota</taxon>
        <taxon>Viridiplantae</taxon>
        <taxon>Chlorophyta</taxon>
        <taxon>core chlorophytes</taxon>
        <taxon>Chlorophyceae</taxon>
        <taxon>CS clade</taxon>
        <taxon>Chlamydomonadales</taxon>
        <taxon>Chlamydomonadaceae</taxon>
        <taxon>Chlamydomonas</taxon>
    </lineage>
</organism>
<reference evidence="1 2" key="1">
    <citation type="submission" date="2017-08" db="EMBL/GenBank/DDBJ databases">
        <title>Acidophilic green algal genome provides insights into adaptation to an acidic environment.</title>
        <authorList>
            <person name="Hirooka S."/>
            <person name="Hirose Y."/>
            <person name="Kanesaki Y."/>
            <person name="Higuchi S."/>
            <person name="Fujiwara T."/>
            <person name="Onuma R."/>
            <person name="Era A."/>
            <person name="Ohbayashi R."/>
            <person name="Uzuka A."/>
            <person name="Nozaki H."/>
            <person name="Yoshikawa H."/>
            <person name="Miyagishima S.Y."/>
        </authorList>
    </citation>
    <scope>NUCLEOTIDE SEQUENCE [LARGE SCALE GENOMIC DNA]</scope>
    <source>
        <strain evidence="1 2">NIES-2499</strain>
    </source>
</reference>
<comment type="caution">
    <text evidence="1">The sequence shown here is derived from an EMBL/GenBank/DDBJ whole genome shotgun (WGS) entry which is preliminary data.</text>
</comment>
<dbReference type="OrthoDB" id="542203at2759"/>
<dbReference type="Proteomes" id="UP000232323">
    <property type="component" value="Unassembled WGS sequence"/>
</dbReference>